<keyword evidence="9" id="KW-0732">Signal</keyword>
<dbReference type="Proteomes" id="UP000054359">
    <property type="component" value="Unassembled WGS sequence"/>
</dbReference>
<keyword evidence="7" id="KW-0245">EGF-like domain</keyword>
<evidence type="ECO:0000256" key="8">
    <source>
        <dbReference type="SAM" id="Phobius"/>
    </source>
</evidence>
<evidence type="ECO:0000256" key="5">
    <source>
        <dbReference type="ARBA" id="ARBA00022989"/>
    </source>
</evidence>
<dbReference type="OMA" id="PEDTMMA"/>
<feature type="transmembrane region" description="Helical" evidence="8">
    <location>
        <begin position="690"/>
        <end position="709"/>
    </location>
</feature>
<feature type="transmembrane region" description="Helical" evidence="8">
    <location>
        <begin position="662"/>
        <end position="684"/>
    </location>
</feature>
<dbReference type="EMBL" id="KK113503">
    <property type="protein sequence ID" value="KFM60349.1"/>
    <property type="molecule type" value="Genomic_DNA"/>
</dbReference>
<feature type="domain" description="EGF-like" evidence="10">
    <location>
        <begin position="467"/>
        <end position="507"/>
    </location>
</feature>
<dbReference type="InterPro" id="IPR000742">
    <property type="entry name" value="EGF"/>
</dbReference>
<evidence type="ECO:0000313" key="12">
    <source>
        <dbReference type="Proteomes" id="UP000054359"/>
    </source>
</evidence>
<dbReference type="AlphaFoldDB" id="A0A087T5G0"/>
<keyword evidence="5 8" id="KW-1133">Transmembrane helix</keyword>
<feature type="disulfide bond" evidence="7">
    <location>
        <begin position="497"/>
        <end position="506"/>
    </location>
</feature>
<dbReference type="PANTHER" id="PTHR14319:SF3">
    <property type="entry name" value="TRANSMEMBRANE PROTEIN-LIKE PROTEIN"/>
    <property type="match status" value="1"/>
</dbReference>
<evidence type="ECO:0000256" key="3">
    <source>
        <dbReference type="ARBA" id="ARBA00022475"/>
    </source>
</evidence>
<evidence type="ECO:0000256" key="4">
    <source>
        <dbReference type="ARBA" id="ARBA00022692"/>
    </source>
</evidence>
<evidence type="ECO:0000256" key="7">
    <source>
        <dbReference type="PROSITE-ProRule" id="PRU00076"/>
    </source>
</evidence>
<feature type="signal peptide" evidence="9">
    <location>
        <begin position="1"/>
        <end position="21"/>
    </location>
</feature>
<comment type="caution">
    <text evidence="7">Lacks conserved residue(s) required for the propagation of feature annotation.</text>
</comment>
<dbReference type="PANTHER" id="PTHR14319">
    <property type="entry name" value="FIVE-SPAN TRANSMEMBRANE PROTEIN M83"/>
    <property type="match status" value="1"/>
</dbReference>
<name>A0A087T5G0_STEMI</name>
<feature type="non-terminal residue" evidence="11">
    <location>
        <position position="752"/>
    </location>
</feature>
<dbReference type="OrthoDB" id="69646at2759"/>
<evidence type="ECO:0000256" key="2">
    <source>
        <dbReference type="ARBA" id="ARBA00005542"/>
    </source>
</evidence>
<feature type="transmembrane region" description="Helical" evidence="8">
    <location>
        <begin position="627"/>
        <end position="650"/>
    </location>
</feature>
<evidence type="ECO:0000259" key="10">
    <source>
        <dbReference type="PROSITE" id="PS50026"/>
    </source>
</evidence>
<evidence type="ECO:0000313" key="11">
    <source>
        <dbReference type="EMBL" id="KFM60349.1"/>
    </source>
</evidence>
<keyword evidence="6 8" id="KW-0472">Membrane</keyword>
<proteinExistence type="inferred from homology"/>
<dbReference type="PROSITE" id="PS01186">
    <property type="entry name" value="EGF_2"/>
    <property type="match status" value="1"/>
</dbReference>
<evidence type="ECO:0000256" key="6">
    <source>
        <dbReference type="ARBA" id="ARBA00023136"/>
    </source>
</evidence>
<dbReference type="PROSITE" id="PS50026">
    <property type="entry name" value="EGF_3"/>
    <property type="match status" value="1"/>
</dbReference>
<evidence type="ECO:0000256" key="9">
    <source>
        <dbReference type="SAM" id="SignalP"/>
    </source>
</evidence>
<dbReference type="InterPro" id="IPR021910">
    <property type="entry name" value="NGX6/PGAP6/MYMK"/>
</dbReference>
<evidence type="ECO:0000256" key="1">
    <source>
        <dbReference type="ARBA" id="ARBA00004651"/>
    </source>
</evidence>
<reference evidence="11 12" key="1">
    <citation type="submission" date="2013-11" db="EMBL/GenBank/DDBJ databases">
        <title>Genome sequencing of Stegodyphus mimosarum.</title>
        <authorList>
            <person name="Bechsgaard J."/>
        </authorList>
    </citation>
    <scope>NUCLEOTIDE SEQUENCE [LARGE SCALE GENOMIC DNA]</scope>
</reference>
<feature type="chain" id="PRO_5001829411" evidence="9">
    <location>
        <begin position="22"/>
        <end position="752"/>
    </location>
</feature>
<dbReference type="Pfam" id="PF12036">
    <property type="entry name" value="DUF3522"/>
    <property type="match status" value="1"/>
</dbReference>
<dbReference type="STRING" id="407821.A0A087T5G0"/>
<sequence length="752" mass="84800">MLCHQIIVFILIFFIVRKTKTDSFQMQVLEARQLYPFRGYKDVQMFHYTVPPEVAFASFQYKANGSFQCPPKRIAVYLQYGSFPVMTLQNASYPDFFSVRRMHLHNVTLMSDMVPLTVNISNPLPGNWYAAAFLLENTERIAQKGLFKSCLSWLSSTLKLNIVTNVISLLQNEKLKQNISGNQMYRFFALKNSWIASIELKNCLSSGRCSVMMMFRRLGMPTFTAESDSFISCNDTSPCVLKVIPAAGHWNYVYIQNKEKEPLQFDLVIHTEECQDSSSLNDISEAVEVESDGLTYFDTKYETNFTSENSSCWPHIPLIRISLPTNLAYEYNLPPDKDDSYPVILNVSNTQYTLTDFEVLPIVDIGGTLVIELAVSPFMNLSHYNVSVSGCLSYGVRPSSEDVNCFSGISLNVNTSSWENRFATRFVPYPEAGTWYFRLNTKCYIMNNTNDSIACDLPKTPVFLRIRSTPCVLGHCGNYGTCYQYVSGGLIFSTCNCIAGWKGWGCTDNSTALSDSELLLDVLLLTLSNLLFIPAIILSASRKYFTEAFVYFATMLSSTFYHACDAEVYSYCLIRLSVLQFCDFYSAILSVWVTLIAMAKLPNIVQSFTHMAGAVGVALGVEYDRTGLWVFVLPTGIGLLILFTSWANQCRKKHVCYPTHRVWLFFLLPGALLALSGLIIYAFFETKDNYPFVHSAWHITIALSVLFLLPRRELNSKSTPEATSSCSYIRVGDVVCQDISQPSYAQLLAPTP</sequence>
<gene>
    <name evidence="11" type="ORF">X975_25698</name>
</gene>
<dbReference type="PROSITE" id="PS00022">
    <property type="entry name" value="EGF_1"/>
    <property type="match status" value="1"/>
</dbReference>
<dbReference type="GO" id="GO:0005886">
    <property type="term" value="C:plasma membrane"/>
    <property type="evidence" value="ECO:0007669"/>
    <property type="project" value="UniProtKB-SubCell"/>
</dbReference>
<protein>
    <submittedName>
        <fullName evidence="11">Transmembrane protein 8A</fullName>
    </submittedName>
</protein>
<keyword evidence="7" id="KW-1015">Disulfide bond</keyword>
<feature type="transmembrane region" description="Helical" evidence="8">
    <location>
        <begin position="518"/>
        <end position="537"/>
    </location>
</feature>
<comment type="similarity">
    <text evidence="2">Belongs to the TMEM8 family.</text>
</comment>
<accession>A0A087T5G0</accession>
<comment type="subcellular location">
    <subcellularLocation>
        <location evidence="1">Cell membrane</location>
        <topology evidence="1">Multi-pass membrane protein</topology>
    </subcellularLocation>
</comment>
<keyword evidence="12" id="KW-1185">Reference proteome</keyword>
<keyword evidence="4 8" id="KW-0812">Transmembrane</keyword>
<keyword evidence="3" id="KW-1003">Cell membrane</keyword>
<organism evidence="11 12">
    <name type="scientific">Stegodyphus mimosarum</name>
    <name type="common">African social velvet spider</name>
    <dbReference type="NCBI Taxonomy" id="407821"/>
    <lineage>
        <taxon>Eukaryota</taxon>
        <taxon>Metazoa</taxon>
        <taxon>Ecdysozoa</taxon>
        <taxon>Arthropoda</taxon>
        <taxon>Chelicerata</taxon>
        <taxon>Arachnida</taxon>
        <taxon>Araneae</taxon>
        <taxon>Araneomorphae</taxon>
        <taxon>Entelegynae</taxon>
        <taxon>Eresoidea</taxon>
        <taxon>Eresidae</taxon>
        <taxon>Stegodyphus</taxon>
    </lineage>
</organism>